<dbReference type="RefSeq" id="XP_002426622.1">
    <property type="nucleotide sequence ID" value="XM_002426577.1"/>
</dbReference>
<evidence type="ECO:0000313" key="1">
    <source>
        <dbReference type="EMBL" id="EEB13884.1"/>
    </source>
</evidence>
<reference evidence="1" key="2">
    <citation type="submission" date="2007-04" db="EMBL/GenBank/DDBJ databases">
        <title>The genome of the human body louse.</title>
        <authorList>
            <consortium name="The Human Body Louse Genome Consortium"/>
            <person name="Kirkness E."/>
            <person name="Walenz B."/>
            <person name="Hass B."/>
            <person name="Bruggner R."/>
            <person name="Strausberg R."/>
        </authorList>
    </citation>
    <scope>NUCLEOTIDE SEQUENCE</scope>
    <source>
        <strain evidence="1">USDA</strain>
    </source>
</reference>
<organism>
    <name type="scientific">Pediculus humanus subsp. corporis</name>
    <name type="common">Body louse</name>
    <dbReference type="NCBI Taxonomy" id="121224"/>
    <lineage>
        <taxon>Eukaryota</taxon>
        <taxon>Metazoa</taxon>
        <taxon>Ecdysozoa</taxon>
        <taxon>Arthropoda</taxon>
        <taxon>Hexapoda</taxon>
        <taxon>Insecta</taxon>
        <taxon>Pterygota</taxon>
        <taxon>Neoptera</taxon>
        <taxon>Paraneoptera</taxon>
        <taxon>Psocodea</taxon>
        <taxon>Troctomorpha</taxon>
        <taxon>Phthiraptera</taxon>
        <taxon>Anoplura</taxon>
        <taxon>Pediculidae</taxon>
        <taxon>Pediculus</taxon>
    </lineage>
</organism>
<dbReference type="EnsemblMetazoa" id="PHUM263680-RA">
    <property type="protein sequence ID" value="PHUM263680-PA"/>
    <property type="gene ID" value="PHUM263680"/>
</dbReference>
<dbReference type="HOGENOM" id="CLU_1367685_0_0_1"/>
<dbReference type="InParanoid" id="E0VKH8"/>
<gene>
    <name evidence="2" type="primary">8235502</name>
    <name evidence="1" type="ORF">Phum_PHUM263680</name>
</gene>
<reference evidence="1" key="1">
    <citation type="submission" date="2007-04" db="EMBL/GenBank/DDBJ databases">
        <title>Annotation of Pediculus humanus corporis strain USDA.</title>
        <authorList>
            <person name="Kirkness E."/>
            <person name="Hannick L."/>
            <person name="Hass B."/>
            <person name="Bruggner R."/>
            <person name="Lawson D."/>
            <person name="Bidwell S."/>
            <person name="Joardar V."/>
            <person name="Caler E."/>
            <person name="Walenz B."/>
            <person name="Inman J."/>
            <person name="Schobel S."/>
            <person name="Galinsky K."/>
            <person name="Amedeo P."/>
            <person name="Strausberg R."/>
        </authorList>
    </citation>
    <scope>NUCLEOTIDE SEQUENCE</scope>
    <source>
        <strain evidence="1">USDA</strain>
    </source>
</reference>
<dbReference type="KEGG" id="phu:Phum_PHUM263680"/>
<protein>
    <submittedName>
        <fullName evidence="1 2">Uncharacterized protein</fullName>
    </submittedName>
</protein>
<dbReference type="VEuPathDB" id="VectorBase:PHUM263680"/>
<dbReference type="AlphaFoldDB" id="E0VKH8"/>
<dbReference type="EMBL" id="AAZO01003047">
    <property type="status" value="NOT_ANNOTATED_CDS"/>
    <property type="molecule type" value="Genomic_DNA"/>
</dbReference>
<dbReference type="GeneID" id="8235502"/>
<dbReference type="CTD" id="8235502"/>
<reference evidence="2" key="3">
    <citation type="submission" date="2021-02" db="UniProtKB">
        <authorList>
            <consortium name="EnsemblMetazoa"/>
        </authorList>
    </citation>
    <scope>IDENTIFICATION</scope>
    <source>
        <strain evidence="2">USDA</strain>
    </source>
</reference>
<proteinExistence type="predicted"/>
<name>E0VKH8_PEDHC</name>
<sequence>MESYGYGFPLGGSIFSWDNSMEQNGENDSSQENIYPPPGTYIDSRGNEIYFGTEPEFRSFWVFFPDIMNAVSTVYKMIKNHRKTIDFLSNQDKDSGKEKDAGLDSIGGGHLLKRISALDPIGGGHLLKRAPMIDGIGGGHLLKRGRNDFKEFLMQGNTMKRRPVLDSIGGGHLLKRFADFKQSYPMKREDDTNKKLQDDL</sequence>
<dbReference type="EMBL" id="DS235244">
    <property type="protein sequence ID" value="EEB13884.1"/>
    <property type="molecule type" value="Genomic_DNA"/>
</dbReference>
<dbReference type="OrthoDB" id="6093641at2759"/>
<accession>E0VKH8</accession>
<evidence type="ECO:0000313" key="2">
    <source>
        <dbReference type="EnsemblMetazoa" id="PHUM263680-PA"/>
    </source>
</evidence>
<evidence type="ECO:0000313" key="3">
    <source>
        <dbReference type="Proteomes" id="UP000009046"/>
    </source>
</evidence>
<keyword evidence="3" id="KW-1185">Reference proteome</keyword>
<dbReference type="Proteomes" id="UP000009046">
    <property type="component" value="Unassembled WGS sequence"/>
</dbReference>